<reference evidence="1 2" key="1">
    <citation type="submission" date="2014-03" db="EMBL/GenBank/DDBJ databases">
        <title>complete genome sequence of Flavobacteriaceae bacterium JBKA-6.</title>
        <authorList>
            <person name="Takano T."/>
            <person name="Nakamura Y."/>
            <person name="Takuma S."/>
            <person name="Yasuike M."/>
            <person name="Matsuyama T."/>
            <person name="Sakai T."/>
            <person name="Fujiwara A."/>
            <person name="Kimoto K."/>
            <person name="Fukuda Y."/>
            <person name="Kondo H."/>
            <person name="Hirono I."/>
            <person name="Nakayasu C."/>
        </authorList>
    </citation>
    <scope>NUCLEOTIDE SEQUENCE [LARGE SCALE GENOMIC DNA]</scope>
    <source>
        <strain evidence="1 2">JBKA-6</strain>
    </source>
</reference>
<sequence length="162" mass="18472">MFVGIYTNCFSQKVSEEKSFWSDLKYGGTCGLYFHNNGGRIDLSPSVIKPLNKFVSLGLGLQFSYRGRKSGPYKSHHIMYGLDLIGEINPFDFARITCNYSHMILNTKSDDLRLVKKNEYVPSLYLGAGYVSKNIFIGLRYNIIPNYFGSHNSLEPVISLWF</sequence>
<dbReference type="Proteomes" id="UP000243197">
    <property type="component" value="Chromosome"/>
</dbReference>
<protein>
    <recommendedName>
        <fullName evidence="3">Alpha-ketoglutarate decarboxylase</fullName>
    </recommendedName>
</protein>
<name>A0A1J1DX15_9FLAO</name>
<dbReference type="EMBL" id="AP014564">
    <property type="protein sequence ID" value="BAV94399.1"/>
    <property type="molecule type" value="Genomic_DNA"/>
</dbReference>
<dbReference type="KEGG" id="ise:JBKA6_0386"/>
<evidence type="ECO:0008006" key="3">
    <source>
        <dbReference type="Google" id="ProtNLM"/>
    </source>
</evidence>
<evidence type="ECO:0000313" key="1">
    <source>
        <dbReference type="EMBL" id="BAV94399.1"/>
    </source>
</evidence>
<evidence type="ECO:0000313" key="2">
    <source>
        <dbReference type="Proteomes" id="UP000243197"/>
    </source>
</evidence>
<accession>A0A1J1DX15</accession>
<dbReference type="AlphaFoldDB" id="A0A1J1DX15"/>
<organism evidence="1 2">
    <name type="scientific">Ichthyobacterium seriolicida</name>
    <dbReference type="NCBI Taxonomy" id="242600"/>
    <lineage>
        <taxon>Bacteria</taxon>
        <taxon>Pseudomonadati</taxon>
        <taxon>Bacteroidota</taxon>
        <taxon>Flavobacteriia</taxon>
        <taxon>Flavobacteriales</taxon>
        <taxon>Ichthyobacteriaceae</taxon>
        <taxon>Ichthyobacterium</taxon>
    </lineage>
</organism>
<proteinExistence type="predicted"/>
<gene>
    <name evidence="1" type="ORF">JBKA6_0386</name>
</gene>
<keyword evidence="2" id="KW-1185">Reference proteome</keyword>